<reference evidence="7 8" key="1">
    <citation type="submission" date="2018-07" db="EMBL/GenBank/DDBJ databases">
        <title>Genome sequences of Haloplanus sp. CBA1113.</title>
        <authorList>
            <person name="Kim Y.B."/>
            <person name="Roh S.W."/>
        </authorList>
    </citation>
    <scope>NUCLEOTIDE SEQUENCE [LARGE SCALE GENOMIC DNA]</scope>
    <source>
        <strain evidence="7 8">CBA1113</strain>
    </source>
</reference>
<evidence type="ECO:0000313" key="8">
    <source>
        <dbReference type="Proteomes" id="UP000253273"/>
    </source>
</evidence>
<dbReference type="GO" id="GO:0005886">
    <property type="term" value="C:plasma membrane"/>
    <property type="evidence" value="ECO:0007669"/>
    <property type="project" value="UniProtKB-SubCell"/>
</dbReference>
<dbReference type="GeneID" id="37284810"/>
<feature type="transmembrane region" description="Helical" evidence="6">
    <location>
        <begin position="315"/>
        <end position="334"/>
    </location>
</feature>
<keyword evidence="5 6" id="KW-0472">Membrane</keyword>
<evidence type="ECO:0000256" key="5">
    <source>
        <dbReference type="ARBA" id="ARBA00023136"/>
    </source>
</evidence>
<dbReference type="KEGG" id="haj:DU500_15455"/>
<proteinExistence type="predicted"/>
<keyword evidence="4 6" id="KW-1133">Transmembrane helix</keyword>
<dbReference type="InterPro" id="IPR002797">
    <property type="entry name" value="Polysacc_synth"/>
</dbReference>
<dbReference type="Pfam" id="PF01943">
    <property type="entry name" value="Polysacc_synt"/>
    <property type="match status" value="1"/>
</dbReference>
<feature type="transmembrane region" description="Helical" evidence="6">
    <location>
        <begin position="286"/>
        <end position="303"/>
    </location>
</feature>
<keyword evidence="8" id="KW-1185">Reference proteome</keyword>
<feature type="transmembrane region" description="Helical" evidence="6">
    <location>
        <begin position="379"/>
        <end position="398"/>
    </location>
</feature>
<evidence type="ECO:0000256" key="6">
    <source>
        <dbReference type="SAM" id="Phobius"/>
    </source>
</evidence>
<keyword evidence="3 6" id="KW-0812">Transmembrane</keyword>
<accession>A0A345E689</accession>
<evidence type="ECO:0000256" key="4">
    <source>
        <dbReference type="ARBA" id="ARBA00022989"/>
    </source>
</evidence>
<feature type="transmembrane region" description="Helical" evidence="6">
    <location>
        <begin position="109"/>
        <end position="133"/>
    </location>
</feature>
<name>A0A345E689_9EURY</name>
<dbReference type="PANTHER" id="PTHR30250:SF28">
    <property type="entry name" value="POLYSACCHARIDE BIOSYNTHESIS PROTEIN"/>
    <property type="match status" value="1"/>
</dbReference>
<organism evidence="7 8">
    <name type="scientific">Haloplanus rubicundus</name>
    <dbReference type="NCBI Taxonomy" id="1547898"/>
    <lineage>
        <taxon>Archaea</taxon>
        <taxon>Methanobacteriati</taxon>
        <taxon>Methanobacteriota</taxon>
        <taxon>Stenosarchaea group</taxon>
        <taxon>Halobacteria</taxon>
        <taxon>Halobacteriales</taxon>
        <taxon>Haloferacaceae</taxon>
        <taxon>Haloplanus</taxon>
    </lineage>
</organism>
<feature type="transmembrane region" description="Helical" evidence="6">
    <location>
        <begin position="154"/>
        <end position="187"/>
    </location>
</feature>
<feature type="transmembrane region" description="Helical" evidence="6">
    <location>
        <begin position="440"/>
        <end position="462"/>
    </location>
</feature>
<evidence type="ECO:0000256" key="2">
    <source>
        <dbReference type="ARBA" id="ARBA00022475"/>
    </source>
</evidence>
<dbReference type="RefSeq" id="WP_114586833.1">
    <property type="nucleotide sequence ID" value="NZ_CP031150.1"/>
</dbReference>
<dbReference type="EMBL" id="CP031150">
    <property type="protein sequence ID" value="AXG07711.1"/>
    <property type="molecule type" value="Genomic_DNA"/>
</dbReference>
<evidence type="ECO:0000256" key="1">
    <source>
        <dbReference type="ARBA" id="ARBA00004651"/>
    </source>
</evidence>
<evidence type="ECO:0000313" key="7">
    <source>
        <dbReference type="EMBL" id="AXG07711.1"/>
    </source>
</evidence>
<dbReference type="AlphaFoldDB" id="A0A345E689"/>
<protein>
    <submittedName>
        <fullName evidence="7">Lipopolysaccharide biosynthesis protein</fullName>
    </submittedName>
</protein>
<dbReference type="InterPro" id="IPR050833">
    <property type="entry name" value="Poly_Biosynth_Transport"/>
</dbReference>
<keyword evidence="2" id="KW-1003">Cell membrane</keyword>
<sequence length="483" mass="51224">MRLGQTSVVHFGSSIVSSVLGFAATVYIARMLGAEPLGIYHLSVGLVSWLAILGKVGISDAISKRLSEGVEREEYAAAGTAVVVAMFVVVAGGIVLFRGRVVDYVGYPVTGYIVLILLVVLLNSLINALLVGLHQVHVSGILSPLRTGGRAVTQIALIAAGISTAGLFIGHAVGLLLGIVIGAYYVVRELPSVSLPERRHFERLGDFAKFSWLGGLQSQMFSYTDVVVLGFFVSSGLIGVYAVAWNVAQFLILFSGTIRTTLFPEMSAISAAEEPQAVARIVEQSLSFGGLLLIPGLFGGALLGERILRIYGPEFPKGTAVFTVLIVANLFMGYQNQLLNTLNAVDRPDLAFRVNGAFVGINLSLNVALVYLYGWLGAAAATAGSAGISLLVAYYYVSRLISFDVPWREIASQGAAALVMTAVVYAGLTVENTYDLLNHNFATVLVLVAAGATVYFVGLLGLSTEFRTTVRRNLPPLGPYLPG</sequence>
<dbReference type="OrthoDB" id="112053at2157"/>
<feature type="transmembrane region" description="Helical" evidence="6">
    <location>
        <begin position="410"/>
        <end position="428"/>
    </location>
</feature>
<comment type="subcellular location">
    <subcellularLocation>
        <location evidence="1">Cell membrane</location>
        <topology evidence="1">Multi-pass membrane protein</topology>
    </subcellularLocation>
</comment>
<gene>
    <name evidence="7" type="ORF">DU500_15455</name>
</gene>
<feature type="transmembrane region" description="Helical" evidence="6">
    <location>
        <begin position="354"/>
        <end position="373"/>
    </location>
</feature>
<dbReference type="Proteomes" id="UP000253273">
    <property type="component" value="Chromosome"/>
</dbReference>
<feature type="transmembrane region" description="Helical" evidence="6">
    <location>
        <begin position="40"/>
        <end position="63"/>
    </location>
</feature>
<dbReference type="PANTHER" id="PTHR30250">
    <property type="entry name" value="PST FAMILY PREDICTED COLANIC ACID TRANSPORTER"/>
    <property type="match status" value="1"/>
</dbReference>
<feature type="transmembrane region" description="Helical" evidence="6">
    <location>
        <begin position="226"/>
        <end position="254"/>
    </location>
</feature>
<evidence type="ECO:0000256" key="3">
    <source>
        <dbReference type="ARBA" id="ARBA00022692"/>
    </source>
</evidence>
<feature type="transmembrane region" description="Helical" evidence="6">
    <location>
        <begin position="7"/>
        <end position="28"/>
    </location>
</feature>
<feature type="transmembrane region" description="Helical" evidence="6">
    <location>
        <begin position="75"/>
        <end position="97"/>
    </location>
</feature>